<dbReference type="OrthoDB" id="9801500at2"/>
<dbReference type="GO" id="GO:0016740">
    <property type="term" value="F:transferase activity"/>
    <property type="evidence" value="ECO:0007669"/>
    <property type="project" value="UniProtKB-KW"/>
</dbReference>
<comment type="caution">
    <text evidence="1">The sequence shown here is derived from an EMBL/GenBank/DDBJ whole genome shotgun (WGS) entry which is preliminary data.</text>
</comment>
<dbReference type="SUPFAM" id="SSF75169">
    <property type="entry name" value="DsrEFH-like"/>
    <property type="match status" value="1"/>
</dbReference>
<dbReference type="Pfam" id="PF02635">
    <property type="entry name" value="DsrE"/>
    <property type="match status" value="1"/>
</dbReference>
<dbReference type="InterPro" id="IPR019870">
    <property type="entry name" value="Se_metab_YedF"/>
</dbReference>
<dbReference type="InterPro" id="IPR027396">
    <property type="entry name" value="DsrEFH-like"/>
</dbReference>
<keyword evidence="1" id="KW-0808">Transferase</keyword>
<dbReference type="AlphaFoldDB" id="A0A6I0F4V8"/>
<reference evidence="1 2" key="1">
    <citation type="submission" date="2019-10" db="EMBL/GenBank/DDBJ databases">
        <title>Whole-genome sequence of the extremophile Heliorestis acidaminivorans DSM 24790.</title>
        <authorList>
            <person name="Kyndt J.A."/>
            <person name="Meyer T.E."/>
        </authorList>
    </citation>
    <scope>NUCLEOTIDE SEQUENCE [LARGE SCALE GENOMIC DNA]</scope>
    <source>
        <strain evidence="1 2">DSM 24790</strain>
    </source>
</reference>
<protein>
    <submittedName>
        <fullName evidence="1">Sulfurtransferase-like selenium metabolism protein YedF</fullName>
    </submittedName>
</protein>
<dbReference type="InterPro" id="IPR003787">
    <property type="entry name" value="Sulphur_relay_DsrE/F-like"/>
</dbReference>
<dbReference type="Proteomes" id="UP000468766">
    <property type="component" value="Unassembled WGS sequence"/>
</dbReference>
<dbReference type="NCBIfam" id="TIGR03527">
    <property type="entry name" value="selenium_YedF"/>
    <property type="match status" value="1"/>
</dbReference>
<dbReference type="EMBL" id="WBXO01000002">
    <property type="protein sequence ID" value="KAB2953872.1"/>
    <property type="molecule type" value="Genomic_DNA"/>
</dbReference>
<gene>
    <name evidence="1" type="primary">yedF</name>
    <name evidence="1" type="ORF">F9B85_04485</name>
</gene>
<dbReference type="RefSeq" id="WP_151618935.1">
    <property type="nucleotide sequence ID" value="NZ_WBXO01000002.1"/>
</dbReference>
<proteinExistence type="predicted"/>
<name>A0A6I0F4V8_9FIRM</name>
<evidence type="ECO:0000313" key="2">
    <source>
        <dbReference type="Proteomes" id="UP000468766"/>
    </source>
</evidence>
<evidence type="ECO:0000313" key="1">
    <source>
        <dbReference type="EMBL" id="KAB2953872.1"/>
    </source>
</evidence>
<sequence length="142" mass="15567">MKKTETISMSEGCDLRQEEGLANVETDLALHKDTVYFLRSDVIGQGDAQLGKILIKSFFYTLSEADHVPGTLIFLNSAVLLACEGSPVVESLLALEERGTQILSCGTCLDYYQMKEKVLSGKVSNMYTIVEHLNSATKVVSL</sequence>
<keyword evidence="2" id="KW-1185">Reference proteome</keyword>
<organism evidence="1 2">
    <name type="scientific">Heliorestis acidaminivorans</name>
    <dbReference type="NCBI Taxonomy" id="553427"/>
    <lineage>
        <taxon>Bacteria</taxon>
        <taxon>Bacillati</taxon>
        <taxon>Bacillota</taxon>
        <taxon>Clostridia</taxon>
        <taxon>Eubacteriales</taxon>
        <taxon>Heliobacteriaceae</taxon>
        <taxon>Heliorestis</taxon>
    </lineage>
</organism>
<accession>A0A6I0F4V8</accession>